<evidence type="ECO:0000256" key="1">
    <source>
        <dbReference type="SAM" id="MobiDB-lite"/>
    </source>
</evidence>
<protein>
    <submittedName>
        <fullName evidence="2">Uncharacterized protein</fullName>
    </submittedName>
</protein>
<feature type="region of interest" description="Disordered" evidence="1">
    <location>
        <begin position="32"/>
        <end position="98"/>
    </location>
</feature>
<dbReference type="Proteomes" id="UP001152798">
    <property type="component" value="Chromosome 3"/>
</dbReference>
<proteinExistence type="predicted"/>
<dbReference type="EMBL" id="OV725079">
    <property type="protein sequence ID" value="CAH1396031.1"/>
    <property type="molecule type" value="Genomic_DNA"/>
</dbReference>
<sequence length="110" mass="12831">MSEVQSEVIPYYSDSLLLYLDDEKIEEIKKNFNKQSCNNNQKYEEESVASSEPRSREDLPVETEEGSLRETSTGAVEQTASESHSSTRSKRKRKVSKRRRDVFYPPLIYF</sequence>
<gene>
    <name evidence="2" type="ORF">NEZAVI_LOCUS6181</name>
</gene>
<evidence type="ECO:0000313" key="3">
    <source>
        <dbReference type="Proteomes" id="UP001152798"/>
    </source>
</evidence>
<evidence type="ECO:0000313" key="2">
    <source>
        <dbReference type="EMBL" id="CAH1396031.1"/>
    </source>
</evidence>
<feature type="compositionally biased region" description="Basic residues" evidence="1">
    <location>
        <begin position="87"/>
        <end position="98"/>
    </location>
</feature>
<organism evidence="2 3">
    <name type="scientific">Nezara viridula</name>
    <name type="common">Southern green stink bug</name>
    <name type="synonym">Cimex viridulus</name>
    <dbReference type="NCBI Taxonomy" id="85310"/>
    <lineage>
        <taxon>Eukaryota</taxon>
        <taxon>Metazoa</taxon>
        <taxon>Ecdysozoa</taxon>
        <taxon>Arthropoda</taxon>
        <taxon>Hexapoda</taxon>
        <taxon>Insecta</taxon>
        <taxon>Pterygota</taxon>
        <taxon>Neoptera</taxon>
        <taxon>Paraneoptera</taxon>
        <taxon>Hemiptera</taxon>
        <taxon>Heteroptera</taxon>
        <taxon>Panheteroptera</taxon>
        <taxon>Pentatomomorpha</taxon>
        <taxon>Pentatomoidea</taxon>
        <taxon>Pentatomidae</taxon>
        <taxon>Pentatominae</taxon>
        <taxon>Nezara</taxon>
    </lineage>
</organism>
<reference evidence="2" key="1">
    <citation type="submission" date="2022-01" db="EMBL/GenBank/DDBJ databases">
        <authorList>
            <person name="King R."/>
        </authorList>
    </citation>
    <scope>NUCLEOTIDE SEQUENCE</scope>
</reference>
<accession>A0A9P0H5Y4</accession>
<feature type="compositionally biased region" description="Polar residues" evidence="1">
    <location>
        <begin position="69"/>
        <end position="80"/>
    </location>
</feature>
<name>A0A9P0H5Y4_NEZVI</name>
<dbReference type="AlphaFoldDB" id="A0A9P0H5Y4"/>
<keyword evidence="3" id="KW-1185">Reference proteome</keyword>